<accession>K2GTI5</accession>
<dbReference type="EMBL" id="AMFJ01000728">
    <property type="protein sequence ID" value="EKE26635.1"/>
    <property type="molecule type" value="Genomic_DNA"/>
</dbReference>
<sequence length="562" mass="67818">MEEKIVETKICKHCQENFEITDKDIEFYEKVSPVFNSIKYQIPSPTLCPDCRQQRRLVWRNERSLYRTVCAATGKNIISCFSSDKKYSVYEPVEWWSDKWDPLDYWKDFDFSKTFFEQFWELLLVVPKMSVINNLPENSDYCNQTTWLKNCYLCYNSVHSEDCQYSKGLSRCTNTLDCLKVYDSSECYECIDSHNCFKWSKLRECSECSECTLCKDCISCSNCFWCVGLRNTSYEIFNIKYNKDEYRKKLEEIKDNKALITKEFNNLLYATPHKYINTLNSEKYIWDNVYESKNVIYGFDIVWGEEIRYCTDLRGPVKNNMDACIIWNNLSTSYETCATWINATHCLFTDNWWQDVSDLYYSQFCVHWCTNCFWCVGLKWKSYCILNKQYAKDEYEELVPKIIEHMKKTWEWWEFFPSWLSPFWYNETVACEYYPLEKDQALLQGFKWSEYKNPKPDVSKIIPASKLPRNISEIPDDIINWAIECEVTWKPFRIIKSELEFYRKHNLPIPHKHPDERHMDRMRLRNPRKLFDRKCMECWINIKTTFAPERSEIIYCENCYDK</sequence>
<organism evidence="1">
    <name type="scientific">uncultured bacterium</name>
    <name type="common">gcode 4</name>
    <dbReference type="NCBI Taxonomy" id="1234023"/>
    <lineage>
        <taxon>Bacteria</taxon>
        <taxon>environmental samples</taxon>
    </lineage>
</organism>
<protein>
    <submittedName>
        <fullName evidence="1">Uncharacterized protein</fullName>
    </submittedName>
</protein>
<reference evidence="1" key="1">
    <citation type="journal article" date="2012" name="Science">
        <title>Fermentation, hydrogen, and sulfur metabolism in multiple uncultivated bacterial phyla.</title>
        <authorList>
            <person name="Wrighton K.C."/>
            <person name="Thomas B.C."/>
            <person name="Sharon I."/>
            <person name="Miller C.S."/>
            <person name="Castelle C.J."/>
            <person name="VerBerkmoes N.C."/>
            <person name="Wilkins M.J."/>
            <person name="Hettich R.L."/>
            <person name="Lipton M.S."/>
            <person name="Williams K.H."/>
            <person name="Long P.E."/>
            <person name="Banfield J.F."/>
        </authorList>
    </citation>
    <scope>NUCLEOTIDE SEQUENCE [LARGE SCALE GENOMIC DNA]</scope>
</reference>
<name>K2GTI5_9BACT</name>
<comment type="caution">
    <text evidence="1">The sequence shown here is derived from an EMBL/GenBank/DDBJ whole genome shotgun (WGS) entry which is preliminary data.</text>
</comment>
<evidence type="ECO:0000313" key="1">
    <source>
        <dbReference type="EMBL" id="EKE26635.1"/>
    </source>
</evidence>
<gene>
    <name evidence="1" type="ORF">ACD_4C00212G0001</name>
</gene>
<proteinExistence type="predicted"/>
<dbReference type="AlphaFoldDB" id="K2GTI5"/>